<dbReference type="SUPFAM" id="SSF103473">
    <property type="entry name" value="MFS general substrate transporter"/>
    <property type="match status" value="1"/>
</dbReference>
<sequence length="420" mass="45430">MSESRNPIRWISSLYFVQGLQFFVVMLIAGFMFKRLGIPNDQIARWTGAIGMAWALKPLWSPLVELAKSKKVIVVVLQFTGAAGLGLLALALQASAFFALSIAVLFFLAYASATHDIACDGLYMDALDSKRQATYAGWQGAFFNASKFLTLGGLMVLAGHLESRLGVLNAWTTIFALLAALLAGLATWNARALPNPRRTSTEAVRLVDVLADLLRKPGIWKMMLFIIVFRLAEGQVQTIGPLFLVEARDKGGLGLSSDQVGVAYGTVGTAAFLVGSVLGGYFTSWWSLRRAMPVLVIAMLVPNIVFYVLSVTRPADDWTISAAIGLEMLAYGFGFVGMVLFIMQAVAPGRFQTAHYALGSGVMQLGFVLAKTVSGDLQLSVGYADFFAWTVGCGLLPLALLPWIPMPRGEQQLAAGRQRE</sequence>
<evidence type="ECO:0000256" key="3">
    <source>
        <dbReference type="ARBA" id="ARBA00022692"/>
    </source>
</evidence>
<dbReference type="Pfam" id="PF07690">
    <property type="entry name" value="MFS_1"/>
    <property type="match status" value="1"/>
</dbReference>
<evidence type="ECO:0000256" key="6">
    <source>
        <dbReference type="SAM" id="Phobius"/>
    </source>
</evidence>
<proteinExistence type="predicted"/>
<keyword evidence="2" id="KW-0813">Transport</keyword>
<dbReference type="Gene3D" id="1.20.1250.20">
    <property type="entry name" value="MFS general substrate transporter like domains"/>
    <property type="match status" value="2"/>
</dbReference>
<protein>
    <submittedName>
        <fullName evidence="7">MFS transporter</fullName>
    </submittedName>
</protein>
<dbReference type="InterPro" id="IPR036259">
    <property type="entry name" value="MFS_trans_sf"/>
</dbReference>
<comment type="subcellular location">
    <subcellularLocation>
        <location evidence="1">Membrane</location>
        <topology evidence="1">Multi-pass membrane protein</topology>
    </subcellularLocation>
</comment>
<evidence type="ECO:0000256" key="4">
    <source>
        <dbReference type="ARBA" id="ARBA00022989"/>
    </source>
</evidence>
<feature type="transmembrane region" description="Helical" evidence="6">
    <location>
        <begin position="135"/>
        <end position="158"/>
    </location>
</feature>
<feature type="transmembrane region" description="Helical" evidence="6">
    <location>
        <begin position="72"/>
        <end position="92"/>
    </location>
</feature>
<dbReference type="PANTHER" id="PTHR12778:SF10">
    <property type="entry name" value="MAJOR FACILITATOR SUPERFAMILY DOMAIN-CONTAINING PROTEIN 3"/>
    <property type="match status" value="1"/>
</dbReference>
<feature type="transmembrane region" description="Helical" evidence="6">
    <location>
        <begin position="386"/>
        <end position="404"/>
    </location>
</feature>
<organism evidence="7 8">
    <name type="scientific">Pelomonas lactea</name>
    <dbReference type="NCBI Taxonomy" id="3299030"/>
    <lineage>
        <taxon>Bacteria</taxon>
        <taxon>Pseudomonadati</taxon>
        <taxon>Pseudomonadota</taxon>
        <taxon>Betaproteobacteria</taxon>
        <taxon>Burkholderiales</taxon>
        <taxon>Sphaerotilaceae</taxon>
        <taxon>Roseateles</taxon>
    </lineage>
</organism>
<dbReference type="InterPro" id="IPR004752">
    <property type="entry name" value="AmpG_permease/AT-1"/>
</dbReference>
<feature type="transmembrane region" description="Helical" evidence="6">
    <location>
        <begin position="354"/>
        <end position="374"/>
    </location>
</feature>
<feature type="transmembrane region" description="Helical" evidence="6">
    <location>
        <begin position="223"/>
        <end position="243"/>
    </location>
</feature>
<gene>
    <name evidence="7" type="ORF">ACG04Q_08980</name>
</gene>
<dbReference type="Proteomes" id="UP001606302">
    <property type="component" value="Unassembled WGS sequence"/>
</dbReference>
<feature type="transmembrane region" description="Helical" evidence="6">
    <location>
        <begin position="318"/>
        <end position="342"/>
    </location>
</feature>
<dbReference type="EMBL" id="JBIGHX010000003">
    <property type="protein sequence ID" value="MFG6461702.1"/>
    <property type="molecule type" value="Genomic_DNA"/>
</dbReference>
<feature type="transmembrane region" description="Helical" evidence="6">
    <location>
        <begin position="294"/>
        <end position="312"/>
    </location>
</feature>
<keyword evidence="4 6" id="KW-1133">Transmembrane helix</keyword>
<feature type="transmembrane region" description="Helical" evidence="6">
    <location>
        <begin position="170"/>
        <end position="188"/>
    </location>
</feature>
<feature type="transmembrane region" description="Helical" evidence="6">
    <location>
        <begin position="12"/>
        <end position="31"/>
    </location>
</feature>
<keyword evidence="3 6" id="KW-0812">Transmembrane</keyword>
<dbReference type="RefSeq" id="WP_394510567.1">
    <property type="nucleotide sequence ID" value="NZ_JBIGHX010000003.1"/>
</dbReference>
<comment type="caution">
    <text evidence="7">The sequence shown here is derived from an EMBL/GenBank/DDBJ whole genome shotgun (WGS) entry which is preliminary data.</text>
</comment>
<name>A0ABW7GIN6_9BURK</name>
<feature type="transmembrane region" description="Helical" evidence="6">
    <location>
        <begin position="43"/>
        <end position="60"/>
    </location>
</feature>
<dbReference type="PANTHER" id="PTHR12778">
    <property type="entry name" value="SOLUTE CARRIER FAMILY 33 ACETYL-COA TRANSPORTER -RELATED"/>
    <property type="match status" value="1"/>
</dbReference>
<accession>A0ABW7GIN6</accession>
<keyword evidence="8" id="KW-1185">Reference proteome</keyword>
<evidence type="ECO:0000256" key="1">
    <source>
        <dbReference type="ARBA" id="ARBA00004141"/>
    </source>
</evidence>
<feature type="transmembrane region" description="Helical" evidence="6">
    <location>
        <begin position="263"/>
        <end position="282"/>
    </location>
</feature>
<reference evidence="7 8" key="1">
    <citation type="submission" date="2024-08" db="EMBL/GenBank/DDBJ databases">
        <authorList>
            <person name="Lu H."/>
        </authorList>
    </citation>
    <scope>NUCLEOTIDE SEQUENCE [LARGE SCALE GENOMIC DNA]</scope>
    <source>
        <strain evidence="7 8">DXS20W</strain>
    </source>
</reference>
<feature type="transmembrane region" description="Helical" evidence="6">
    <location>
        <begin position="98"/>
        <end position="123"/>
    </location>
</feature>
<dbReference type="InterPro" id="IPR011701">
    <property type="entry name" value="MFS"/>
</dbReference>
<evidence type="ECO:0000313" key="7">
    <source>
        <dbReference type="EMBL" id="MFG6461702.1"/>
    </source>
</evidence>
<evidence type="ECO:0000313" key="8">
    <source>
        <dbReference type="Proteomes" id="UP001606302"/>
    </source>
</evidence>
<evidence type="ECO:0000256" key="5">
    <source>
        <dbReference type="ARBA" id="ARBA00023136"/>
    </source>
</evidence>
<keyword evidence="5 6" id="KW-0472">Membrane</keyword>
<evidence type="ECO:0000256" key="2">
    <source>
        <dbReference type="ARBA" id="ARBA00022448"/>
    </source>
</evidence>